<dbReference type="AlphaFoldDB" id="A0A8T3YLR3"/>
<evidence type="ECO:0000259" key="1">
    <source>
        <dbReference type="PROSITE" id="PS51819"/>
    </source>
</evidence>
<dbReference type="PANTHER" id="PTHR36503:SF2">
    <property type="entry name" value="BLR2408 PROTEIN"/>
    <property type="match status" value="1"/>
</dbReference>
<feature type="domain" description="VOC" evidence="1">
    <location>
        <begin position="3"/>
        <end position="127"/>
    </location>
</feature>
<dbReference type="InterPro" id="IPR037523">
    <property type="entry name" value="VOC_core"/>
</dbReference>
<dbReference type="SUPFAM" id="SSF54593">
    <property type="entry name" value="Glyoxalase/Bleomycin resistance protein/Dihydroxybiphenyl dioxygenase"/>
    <property type="match status" value="1"/>
</dbReference>
<protein>
    <submittedName>
        <fullName evidence="2">VOC family protein</fullName>
    </submittedName>
</protein>
<dbReference type="EMBL" id="JACQPB010000005">
    <property type="protein sequence ID" value="MBI4210008.1"/>
    <property type="molecule type" value="Genomic_DNA"/>
</dbReference>
<dbReference type="Gene3D" id="3.10.180.10">
    <property type="entry name" value="2,3-Dihydroxybiphenyl 1,2-Dioxygenase, domain 1"/>
    <property type="match status" value="1"/>
</dbReference>
<organism evidence="2 3">
    <name type="scientific">Candidatus Iainarchaeum sp</name>
    <dbReference type="NCBI Taxonomy" id="3101447"/>
    <lineage>
        <taxon>Archaea</taxon>
        <taxon>Candidatus Iainarchaeota</taxon>
        <taxon>Candidatus Iainarchaeia</taxon>
        <taxon>Candidatus Iainarchaeales</taxon>
        <taxon>Candidatus Iainarchaeaceae</taxon>
        <taxon>Candidatus Iainarchaeum</taxon>
    </lineage>
</organism>
<dbReference type="PROSITE" id="PS51819">
    <property type="entry name" value="VOC"/>
    <property type="match status" value="1"/>
</dbReference>
<name>A0A8T3YLR3_9ARCH</name>
<sequence length="135" mass="15475">MPRKIFVNLPVKDLDKTKVFFAKLGFSFNTQFTDSNAACMIVSDDISVMLLVEKFFKTFTKKEICDAKRSTEVLLALNVEDRAKVDETIKLALAAGGKEAREPQEHGWMYGRSFEDLDGHIWEIFWMDEGAMNKK</sequence>
<dbReference type="InterPro" id="IPR004360">
    <property type="entry name" value="Glyas_Fos-R_dOase_dom"/>
</dbReference>
<gene>
    <name evidence="2" type="ORF">HY544_00685</name>
</gene>
<reference evidence="2" key="1">
    <citation type="submission" date="2020-07" db="EMBL/GenBank/DDBJ databases">
        <title>Huge and variable diversity of episymbiotic CPR bacteria and DPANN archaea in groundwater ecosystems.</title>
        <authorList>
            <person name="He C.Y."/>
            <person name="Keren R."/>
            <person name="Whittaker M."/>
            <person name="Farag I.F."/>
            <person name="Doudna J."/>
            <person name="Cate J.H.D."/>
            <person name="Banfield J.F."/>
        </authorList>
    </citation>
    <scope>NUCLEOTIDE SEQUENCE</scope>
    <source>
        <strain evidence="2">NC_groundwater_1296_Ag_S-0.2um_52_80</strain>
    </source>
</reference>
<evidence type="ECO:0000313" key="2">
    <source>
        <dbReference type="EMBL" id="MBI4210008.1"/>
    </source>
</evidence>
<evidence type="ECO:0000313" key="3">
    <source>
        <dbReference type="Proteomes" id="UP000732298"/>
    </source>
</evidence>
<dbReference type="InterPro" id="IPR029068">
    <property type="entry name" value="Glyas_Bleomycin-R_OHBP_Dase"/>
</dbReference>
<accession>A0A8T3YLR3</accession>
<dbReference type="Pfam" id="PF00903">
    <property type="entry name" value="Glyoxalase"/>
    <property type="match status" value="1"/>
</dbReference>
<comment type="caution">
    <text evidence="2">The sequence shown here is derived from an EMBL/GenBank/DDBJ whole genome shotgun (WGS) entry which is preliminary data.</text>
</comment>
<proteinExistence type="predicted"/>
<dbReference type="PANTHER" id="PTHR36503">
    <property type="entry name" value="BLR2520 PROTEIN"/>
    <property type="match status" value="1"/>
</dbReference>
<dbReference type="Proteomes" id="UP000732298">
    <property type="component" value="Unassembled WGS sequence"/>
</dbReference>